<dbReference type="PANTHER" id="PTHR23315">
    <property type="entry name" value="U BOX DOMAIN-CONTAINING"/>
    <property type="match status" value="1"/>
</dbReference>
<dbReference type="SMART" id="SM00185">
    <property type="entry name" value="ARM"/>
    <property type="match status" value="5"/>
</dbReference>
<keyword evidence="6" id="KW-0833">Ubl conjugation pathway</keyword>
<evidence type="ECO:0000256" key="2">
    <source>
        <dbReference type="ARBA" id="ARBA00004906"/>
    </source>
</evidence>
<evidence type="ECO:0000256" key="1">
    <source>
        <dbReference type="ARBA" id="ARBA00000900"/>
    </source>
</evidence>
<dbReference type="InterPro" id="IPR045210">
    <property type="entry name" value="RING-Ubox_PUB"/>
</dbReference>
<dbReference type="Gene3D" id="1.25.10.10">
    <property type="entry name" value="Leucine-rich Repeat Variant"/>
    <property type="match status" value="2"/>
</dbReference>
<dbReference type="Pfam" id="PF25598">
    <property type="entry name" value="ARM_PUB"/>
    <property type="match status" value="1"/>
</dbReference>
<dbReference type="InterPro" id="IPR058678">
    <property type="entry name" value="ARM_PUB"/>
</dbReference>
<dbReference type="PANTHER" id="PTHR23315:SF266">
    <property type="entry name" value="U-BOX DOMAIN-CONTAINING PROTEIN 17"/>
    <property type="match status" value="1"/>
</dbReference>
<dbReference type="InterPro" id="IPR000225">
    <property type="entry name" value="Armadillo"/>
</dbReference>
<comment type="catalytic activity">
    <reaction evidence="1">
        <text>S-ubiquitinyl-[E2 ubiquitin-conjugating enzyme]-L-cysteine + [acceptor protein]-L-lysine = [E2 ubiquitin-conjugating enzyme]-L-cysteine + N(6)-ubiquitinyl-[acceptor protein]-L-lysine.</text>
        <dbReference type="EC" id="2.3.2.27"/>
    </reaction>
</comment>
<reference evidence="9" key="1">
    <citation type="submission" date="2023-05" db="EMBL/GenBank/DDBJ databases">
        <title>Nepenthes gracilis genome sequencing.</title>
        <authorList>
            <person name="Fukushima K."/>
        </authorList>
    </citation>
    <scope>NUCLEOTIDE SEQUENCE</scope>
    <source>
        <strain evidence="9">SING2019-196</strain>
    </source>
</reference>
<gene>
    <name evidence="9" type="ORF">Nepgr_021399</name>
</gene>
<dbReference type="InterPro" id="IPR057623">
    <property type="entry name" value="PUB12-19-like_N"/>
</dbReference>
<dbReference type="InterPro" id="IPR016024">
    <property type="entry name" value="ARM-type_fold"/>
</dbReference>
<dbReference type="AlphaFoldDB" id="A0AAD3XW24"/>
<name>A0AAD3XW24_NEPGR</name>
<evidence type="ECO:0000259" key="8">
    <source>
        <dbReference type="PROSITE" id="PS51698"/>
    </source>
</evidence>
<dbReference type="Proteomes" id="UP001279734">
    <property type="component" value="Unassembled WGS sequence"/>
</dbReference>
<comment type="caution">
    <text evidence="9">The sequence shown here is derived from an EMBL/GenBank/DDBJ whole genome shotgun (WGS) entry which is preliminary data.</text>
</comment>
<organism evidence="9 10">
    <name type="scientific">Nepenthes gracilis</name>
    <name type="common">Slender pitcher plant</name>
    <dbReference type="NCBI Taxonomy" id="150966"/>
    <lineage>
        <taxon>Eukaryota</taxon>
        <taxon>Viridiplantae</taxon>
        <taxon>Streptophyta</taxon>
        <taxon>Embryophyta</taxon>
        <taxon>Tracheophyta</taxon>
        <taxon>Spermatophyta</taxon>
        <taxon>Magnoliopsida</taxon>
        <taxon>eudicotyledons</taxon>
        <taxon>Gunneridae</taxon>
        <taxon>Pentapetalae</taxon>
        <taxon>Caryophyllales</taxon>
        <taxon>Nepenthaceae</taxon>
        <taxon>Nepenthes</taxon>
    </lineage>
</organism>
<keyword evidence="10" id="KW-1185">Reference proteome</keyword>
<dbReference type="GO" id="GO:0061630">
    <property type="term" value="F:ubiquitin protein ligase activity"/>
    <property type="evidence" value="ECO:0007669"/>
    <property type="project" value="UniProtKB-EC"/>
</dbReference>
<dbReference type="SMART" id="SM00504">
    <property type="entry name" value="Ubox"/>
    <property type="match status" value="1"/>
</dbReference>
<dbReference type="CDD" id="cd16664">
    <property type="entry name" value="RING-Ubox_PUB"/>
    <property type="match status" value="1"/>
</dbReference>
<proteinExistence type="predicted"/>
<dbReference type="SUPFAM" id="SSF48371">
    <property type="entry name" value="ARM repeat"/>
    <property type="match status" value="1"/>
</dbReference>
<evidence type="ECO:0000256" key="6">
    <source>
        <dbReference type="ARBA" id="ARBA00022786"/>
    </source>
</evidence>
<keyword evidence="5" id="KW-0677">Repeat</keyword>
<evidence type="ECO:0000256" key="3">
    <source>
        <dbReference type="ARBA" id="ARBA00012483"/>
    </source>
</evidence>
<feature type="repeat" description="ARM" evidence="7">
    <location>
        <begin position="431"/>
        <end position="473"/>
    </location>
</feature>
<dbReference type="InterPro" id="IPR011989">
    <property type="entry name" value="ARM-like"/>
</dbReference>
<dbReference type="FunFam" id="1.25.10.10:FF:000491">
    <property type="entry name" value="RING-type E3 ubiquitin transferase"/>
    <property type="match status" value="1"/>
</dbReference>
<dbReference type="EC" id="2.3.2.27" evidence="3"/>
<keyword evidence="4" id="KW-0808">Transferase</keyword>
<feature type="domain" description="U-box" evidence="8">
    <location>
        <begin position="286"/>
        <end position="360"/>
    </location>
</feature>
<evidence type="ECO:0000256" key="5">
    <source>
        <dbReference type="ARBA" id="ARBA00022737"/>
    </source>
</evidence>
<sequence>MSSVAIYSLRRRRSPSLDAFLAPVDLTDGELIRTLSSVAKELVESFSNKILQFQVKNSRYLIRKVEVFLLLLEFLKESVLSLSYTATVCFKELYLLLYRSKMLLDYCSQSSKLWLLLQNQTISGHFHDLNQEISTLLDVLPLEDLNLIEDIREQIELVQRQLRWAKLYVDKQDEMLRHQFYSFLKKLENSSIPDLSELRSFFVDKLLIQDAKSCRSEIEYLEEQTCNHEGDVEPAASVLIGFVALTRYCRFALFGFENDEMELGIWNHKKPKKGLMRQEILDTFTTIPKDFCCPISWDFMRDPVIISTGQTYDHASISRWIDEGHCTCPKTGQTLTHVHLVRNRALRNLIMQWCMAHGIMFDPPEGPDPCSDSSLACSSSKAAVEANRATAALLIQQLDSGSEEVKAIAAQEIRLLAKAGNENRAYIAEAGAIPYLRKLLSSPNSVAQENSVTAMLNISIYDKNRRKIMEEEGCLESIVDVLRFGRTTEARENAAATLFSLSAVHDYKKRIADADGAVEALAGLLREGTPRGKKDAVTALFNLSTHTGNCLRIIDSGVVTPLVEALGVEGVSEEAAGALAFIVRQPIGAEAVGKEEMSVAGLIGMMRCATPRGKENAVAALLELFRSGGVAAAERVLKAPALAGLLQALLFNGTKRARRKAASLAREFQKRDNAALQYGGLGVGYVSAGNSAANRDSSFVGDVSVPMSISVPVV</sequence>
<dbReference type="EMBL" id="BSYO01000020">
    <property type="protein sequence ID" value="GMH19558.1"/>
    <property type="molecule type" value="Genomic_DNA"/>
</dbReference>
<dbReference type="Gene3D" id="3.30.40.10">
    <property type="entry name" value="Zinc/RING finger domain, C3HC4 (zinc finger)"/>
    <property type="match status" value="1"/>
</dbReference>
<evidence type="ECO:0000313" key="9">
    <source>
        <dbReference type="EMBL" id="GMH19558.1"/>
    </source>
</evidence>
<dbReference type="Pfam" id="PF25368">
    <property type="entry name" value="PUB10_N"/>
    <property type="match status" value="1"/>
</dbReference>
<evidence type="ECO:0000256" key="4">
    <source>
        <dbReference type="ARBA" id="ARBA00022679"/>
    </source>
</evidence>
<dbReference type="InterPro" id="IPR003613">
    <property type="entry name" value="Ubox_domain"/>
</dbReference>
<comment type="pathway">
    <text evidence="2">Protein modification; protein ubiquitination.</text>
</comment>
<dbReference type="FunFam" id="3.30.40.10:FF:000562">
    <property type="entry name" value="RING-type E3 ubiquitin transferase"/>
    <property type="match status" value="1"/>
</dbReference>
<accession>A0AAD3XW24</accession>
<dbReference type="InterPro" id="IPR013083">
    <property type="entry name" value="Znf_RING/FYVE/PHD"/>
</dbReference>
<dbReference type="SUPFAM" id="SSF57850">
    <property type="entry name" value="RING/U-box"/>
    <property type="match status" value="1"/>
</dbReference>
<dbReference type="PROSITE" id="PS51698">
    <property type="entry name" value="U_BOX"/>
    <property type="match status" value="1"/>
</dbReference>
<dbReference type="Pfam" id="PF04564">
    <property type="entry name" value="U-box"/>
    <property type="match status" value="1"/>
</dbReference>
<evidence type="ECO:0000256" key="7">
    <source>
        <dbReference type="PROSITE-ProRule" id="PRU00259"/>
    </source>
</evidence>
<protein>
    <recommendedName>
        <fullName evidence="3">RING-type E3 ubiquitin transferase</fullName>
        <ecNumber evidence="3">2.3.2.27</ecNumber>
    </recommendedName>
</protein>
<dbReference type="PROSITE" id="PS50176">
    <property type="entry name" value="ARM_REPEAT"/>
    <property type="match status" value="1"/>
</dbReference>
<dbReference type="GO" id="GO:0016567">
    <property type="term" value="P:protein ubiquitination"/>
    <property type="evidence" value="ECO:0007669"/>
    <property type="project" value="InterPro"/>
</dbReference>
<evidence type="ECO:0000313" key="10">
    <source>
        <dbReference type="Proteomes" id="UP001279734"/>
    </source>
</evidence>